<proteinExistence type="predicted"/>
<dbReference type="EMBL" id="KV876108">
    <property type="protein sequence ID" value="RZR74085.1"/>
    <property type="molecule type" value="Genomic_DNA"/>
</dbReference>
<evidence type="ECO:0000313" key="1">
    <source>
        <dbReference type="EMBL" id="RZR74085.1"/>
    </source>
</evidence>
<organism evidence="1">
    <name type="scientific">Ensete ventricosum</name>
    <name type="common">Abyssinian banana</name>
    <name type="synonym">Musa ensete</name>
    <dbReference type="NCBI Taxonomy" id="4639"/>
    <lineage>
        <taxon>Eukaryota</taxon>
        <taxon>Viridiplantae</taxon>
        <taxon>Streptophyta</taxon>
        <taxon>Embryophyta</taxon>
        <taxon>Tracheophyta</taxon>
        <taxon>Spermatophyta</taxon>
        <taxon>Magnoliopsida</taxon>
        <taxon>Liliopsida</taxon>
        <taxon>Zingiberales</taxon>
        <taxon>Musaceae</taxon>
        <taxon>Ensete</taxon>
    </lineage>
</organism>
<dbReference type="Proteomes" id="UP000290560">
    <property type="component" value="Unassembled WGS sequence"/>
</dbReference>
<protein>
    <submittedName>
        <fullName evidence="1">Uncharacterized protein</fullName>
    </submittedName>
</protein>
<name>A0A445MIK1_ENSVE</name>
<accession>A0A445MIK1</accession>
<reference evidence="1" key="1">
    <citation type="journal article" date="2018" name="Data Brief">
        <title>Genome sequence data from 17 accessions of Ensete ventricosum, a staple food crop for millions in Ethiopia.</title>
        <authorList>
            <person name="Yemataw Z."/>
            <person name="Muzemil S."/>
            <person name="Ambachew D."/>
            <person name="Tripathi L."/>
            <person name="Tesfaye K."/>
            <person name="Chala A."/>
            <person name="Farbos A."/>
            <person name="O'Neill P."/>
            <person name="Moore K."/>
            <person name="Grant M."/>
            <person name="Studholme D.J."/>
        </authorList>
    </citation>
    <scope>NUCLEOTIDE SEQUENCE [LARGE SCALE GENOMIC DNA]</scope>
    <source>
        <tissue evidence="1">Leaf</tissue>
    </source>
</reference>
<gene>
    <name evidence="1" type="ORF">BHM03_00031790</name>
</gene>
<dbReference type="AlphaFoldDB" id="A0A445MIK1"/>
<sequence length="172" mass="17637">MPWPSCPPLRRRRCCPAQATVLHDVCVGSRPCGRCCFARAAPRGRAASPCVGTTPAGSRSCQRSPLQEAALATRLPLAALQWAAATCGMAAGAAYARRRQPCPQAIVPAGDCPLRAGCPCKGVLVVVGRPLTGGLGRSRLPLVAGLPVGGRPCMGAGRGWPPLLLAVLAVNV</sequence>